<feature type="domain" description="MobA/MobL protein" evidence="4">
    <location>
        <begin position="65"/>
        <end position="250"/>
    </location>
</feature>
<feature type="compositionally biased region" description="Low complexity" evidence="3">
    <location>
        <begin position="644"/>
        <end position="658"/>
    </location>
</feature>
<proteinExistence type="inferred from homology"/>
<dbReference type="AlphaFoldDB" id="A0A2S7ENQ4"/>
<organism evidence="5 6">
    <name type="scientific">Xanthomonas hyacinthi</name>
    <dbReference type="NCBI Taxonomy" id="56455"/>
    <lineage>
        <taxon>Bacteria</taxon>
        <taxon>Pseudomonadati</taxon>
        <taxon>Pseudomonadota</taxon>
        <taxon>Gammaproteobacteria</taxon>
        <taxon>Lysobacterales</taxon>
        <taxon>Lysobacteraceae</taxon>
        <taxon>Xanthomonas</taxon>
    </lineage>
</organism>
<protein>
    <recommendedName>
        <fullName evidence="4">MobA/MobL protein domain-containing protein</fullName>
    </recommendedName>
</protein>
<evidence type="ECO:0000313" key="5">
    <source>
        <dbReference type="EMBL" id="PPU93227.1"/>
    </source>
</evidence>
<feature type="region of interest" description="Disordered" evidence="3">
    <location>
        <begin position="384"/>
        <end position="456"/>
    </location>
</feature>
<evidence type="ECO:0000256" key="3">
    <source>
        <dbReference type="SAM" id="MobiDB-lite"/>
    </source>
</evidence>
<evidence type="ECO:0000256" key="1">
    <source>
        <dbReference type="ARBA" id="ARBA00010873"/>
    </source>
</evidence>
<evidence type="ECO:0000313" key="6">
    <source>
        <dbReference type="Proteomes" id="UP000238261"/>
    </source>
</evidence>
<comment type="similarity">
    <text evidence="1">Belongs to the MobA/MobL family.</text>
</comment>
<feature type="region of interest" description="Disordered" evidence="3">
    <location>
        <begin position="565"/>
        <end position="586"/>
    </location>
</feature>
<feature type="region of interest" description="Disordered" evidence="3">
    <location>
        <begin position="511"/>
        <end position="530"/>
    </location>
</feature>
<dbReference type="Proteomes" id="UP000238261">
    <property type="component" value="Unassembled WGS sequence"/>
</dbReference>
<gene>
    <name evidence="5" type="ORF">XhyaCFBP1156_20755</name>
</gene>
<comment type="caution">
    <text evidence="5">The sequence shown here is derived from an EMBL/GenBank/DDBJ whole genome shotgun (WGS) entry which is preliminary data.</text>
</comment>
<feature type="region of interest" description="Disordered" evidence="3">
    <location>
        <begin position="627"/>
        <end position="672"/>
    </location>
</feature>
<accession>A0A2S7ENQ4</accession>
<name>A0A2S7ENQ4_9XANT</name>
<feature type="region of interest" description="Disordered" evidence="3">
    <location>
        <begin position="302"/>
        <end position="348"/>
    </location>
</feature>
<evidence type="ECO:0000256" key="2">
    <source>
        <dbReference type="ARBA" id="ARBA00022971"/>
    </source>
</evidence>
<dbReference type="Pfam" id="PF03389">
    <property type="entry name" value="MobA_MobL"/>
    <property type="match status" value="1"/>
</dbReference>
<feature type="compositionally biased region" description="Pro residues" evidence="3">
    <location>
        <begin position="659"/>
        <end position="672"/>
    </location>
</feature>
<evidence type="ECO:0000259" key="4">
    <source>
        <dbReference type="Pfam" id="PF03389"/>
    </source>
</evidence>
<reference evidence="6" key="1">
    <citation type="submission" date="2016-08" db="EMBL/GenBank/DDBJ databases">
        <authorList>
            <person name="Merda D."/>
            <person name="Briand M."/>
            <person name="Taghouti G."/>
            <person name="Carrere S."/>
            <person name="Gouzy J."/>
            <person name="Portier P."/>
            <person name="Jacques M.-A."/>
            <person name="Fischer-Le Saux M."/>
        </authorList>
    </citation>
    <scope>NUCLEOTIDE SEQUENCE [LARGE SCALE GENOMIC DNA]</scope>
    <source>
        <strain evidence="6">CFBP1156</strain>
    </source>
</reference>
<sequence>MKERQREAMPNQFTSVSKCAPIHSCGMCAPCRGQKQQPRQEQKRIPVRMANYHFNAKIIGRSQGRSATGSAAYRAGVDLVDRTTGLRFDYTRKQGIYGAEILTPANAPAWCSDRSELWNRVEEAEKRKDAQVCREVEFSLPVELTRDEMKELARAFVRSQFVAQGMVADVAFHHLDSHNPHAHVLLTMRTLSPDGDGFGNKERAWNDKALLETWREQWASHANAALTKAGHGVRIDHRTLAEQAHDAAQRSDMAAAQVLDRVPTIHEGGSKARAAHNVTVRAENVERQKAWKEVEDKARAEARLMTPSHDTTPQPPQPPRRPHGQRPRAPTIDRASRDAVRVRKHHDGSKPLLAVRSLDLPNLGLSGGGGRAPESIGVGRLLRSDEPRHHSPSGQVQQLRAEAPHPVTAPSAPPVAAAPRPKAPSSGAPKVRTIRPPKVGGSVRTRVTGNGDRESEKHACASERWLNGLDDYVAQLIRSALAFAQRQGDLWIKAQARDLVTAGRVVRIRERQHQRASAKHQEAKDSRLRRSQRLAGAVREFENDPKARLLSKLTRREPQRLRELREKEQRARERMTKTRARRDGADMAHANARDDFQHRQEALVDAWQARDPSSYRVNFMASWKRSQAVADVTSKPTPQPQPEAAPAATRTPWTALPPTHVPPPNALRPPKM</sequence>
<keyword evidence="6" id="KW-1185">Reference proteome</keyword>
<dbReference type="EMBL" id="MDEG01000046">
    <property type="protein sequence ID" value="PPU93227.1"/>
    <property type="molecule type" value="Genomic_DNA"/>
</dbReference>
<keyword evidence="2" id="KW-0184">Conjugation</keyword>
<feature type="compositionally biased region" description="Basic and acidic residues" evidence="3">
    <location>
        <begin position="511"/>
        <end position="528"/>
    </location>
</feature>
<feature type="compositionally biased region" description="Low complexity" evidence="3">
    <location>
        <begin position="404"/>
        <end position="429"/>
    </location>
</feature>
<dbReference type="NCBIfam" id="NF041496">
    <property type="entry name" value="MobQ"/>
    <property type="match status" value="1"/>
</dbReference>
<dbReference type="InterPro" id="IPR005053">
    <property type="entry name" value="MobA_MobL"/>
</dbReference>
<dbReference type="Gene3D" id="3.30.930.30">
    <property type="match status" value="1"/>
</dbReference>